<sequence>MDVASIISRCSTPRCNDYDVVIAKAASISIKKKAAPTKPKIIIVTTTKAKKPTHSKEKPKS</sequence>
<evidence type="ECO:0000313" key="2">
    <source>
        <dbReference type="Proteomes" id="UP000594638"/>
    </source>
</evidence>
<dbReference type="AlphaFoldDB" id="A0A8S0SCK7"/>
<dbReference type="Gramene" id="OE9A115271T1">
    <property type="protein sequence ID" value="OE9A115271C1"/>
    <property type="gene ID" value="OE9A115271"/>
</dbReference>
<dbReference type="Proteomes" id="UP000594638">
    <property type="component" value="Unassembled WGS sequence"/>
</dbReference>
<proteinExistence type="predicted"/>
<reference evidence="1 2" key="1">
    <citation type="submission" date="2019-12" db="EMBL/GenBank/DDBJ databases">
        <authorList>
            <person name="Alioto T."/>
            <person name="Alioto T."/>
            <person name="Gomez Garrido J."/>
        </authorList>
    </citation>
    <scope>NUCLEOTIDE SEQUENCE [LARGE SCALE GENOMIC DNA]</scope>
</reference>
<accession>A0A8S0SCK7</accession>
<dbReference type="EMBL" id="CACTIH010004040">
    <property type="protein sequence ID" value="CAA2988961.1"/>
    <property type="molecule type" value="Genomic_DNA"/>
</dbReference>
<comment type="caution">
    <text evidence="1">The sequence shown here is derived from an EMBL/GenBank/DDBJ whole genome shotgun (WGS) entry which is preliminary data.</text>
</comment>
<evidence type="ECO:0000313" key="1">
    <source>
        <dbReference type="EMBL" id="CAA2988961.1"/>
    </source>
</evidence>
<feature type="non-terminal residue" evidence="1">
    <location>
        <position position="61"/>
    </location>
</feature>
<protein>
    <submittedName>
        <fullName evidence="1">Uncharacterized protein</fullName>
    </submittedName>
</protein>
<gene>
    <name evidence="1" type="ORF">OLEA9_A115271</name>
</gene>
<keyword evidence="2" id="KW-1185">Reference proteome</keyword>
<name>A0A8S0SCK7_OLEEU</name>
<organism evidence="1 2">
    <name type="scientific">Olea europaea subsp. europaea</name>
    <dbReference type="NCBI Taxonomy" id="158383"/>
    <lineage>
        <taxon>Eukaryota</taxon>
        <taxon>Viridiplantae</taxon>
        <taxon>Streptophyta</taxon>
        <taxon>Embryophyta</taxon>
        <taxon>Tracheophyta</taxon>
        <taxon>Spermatophyta</taxon>
        <taxon>Magnoliopsida</taxon>
        <taxon>eudicotyledons</taxon>
        <taxon>Gunneridae</taxon>
        <taxon>Pentapetalae</taxon>
        <taxon>asterids</taxon>
        <taxon>lamiids</taxon>
        <taxon>Lamiales</taxon>
        <taxon>Oleaceae</taxon>
        <taxon>Oleeae</taxon>
        <taxon>Olea</taxon>
    </lineage>
</organism>